<organism evidence="2 3">
    <name type="scientific">Lipomyces starkeyi NRRL Y-11557</name>
    <dbReference type="NCBI Taxonomy" id="675824"/>
    <lineage>
        <taxon>Eukaryota</taxon>
        <taxon>Fungi</taxon>
        <taxon>Dikarya</taxon>
        <taxon>Ascomycota</taxon>
        <taxon>Saccharomycotina</taxon>
        <taxon>Lipomycetes</taxon>
        <taxon>Lipomycetales</taxon>
        <taxon>Lipomycetaceae</taxon>
        <taxon>Lipomyces</taxon>
    </lineage>
</organism>
<gene>
    <name evidence="2" type="ORF">LIPSTDRAFT_74059</name>
</gene>
<accession>A0A1E3PYW4</accession>
<protein>
    <submittedName>
        <fullName evidence="2">Uncharacterized protein</fullName>
    </submittedName>
</protein>
<reference evidence="2 3" key="1">
    <citation type="journal article" date="2016" name="Proc. Natl. Acad. Sci. U.S.A.">
        <title>Comparative genomics of biotechnologically important yeasts.</title>
        <authorList>
            <person name="Riley R."/>
            <person name="Haridas S."/>
            <person name="Wolfe K.H."/>
            <person name="Lopes M.R."/>
            <person name="Hittinger C.T."/>
            <person name="Goeker M."/>
            <person name="Salamov A.A."/>
            <person name="Wisecaver J.H."/>
            <person name="Long T.M."/>
            <person name="Calvey C.H."/>
            <person name="Aerts A.L."/>
            <person name="Barry K.W."/>
            <person name="Choi C."/>
            <person name="Clum A."/>
            <person name="Coughlan A.Y."/>
            <person name="Deshpande S."/>
            <person name="Douglass A.P."/>
            <person name="Hanson S.J."/>
            <person name="Klenk H.-P."/>
            <person name="LaButti K.M."/>
            <person name="Lapidus A."/>
            <person name="Lindquist E.A."/>
            <person name="Lipzen A.M."/>
            <person name="Meier-Kolthoff J.P."/>
            <person name="Ohm R.A."/>
            <person name="Otillar R.P."/>
            <person name="Pangilinan J.L."/>
            <person name="Peng Y."/>
            <person name="Rokas A."/>
            <person name="Rosa C.A."/>
            <person name="Scheuner C."/>
            <person name="Sibirny A.A."/>
            <person name="Slot J.C."/>
            <person name="Stielow J.B."/>
            <person name="Sun H."/>
            <person name="Kurtzman C.P."/>
            <person name="Blackwell M."/>
            <person name="Grigoriev I.V."/>
            <person name="Jeffries T.W."/>
        </authorList>
    </citation>
    <scope>NUCLEOTIDE SEQUENCE [LARGE SCALE GENOMIC DNA]</scope>
    <source>
        <strain evidence="2 3">NRRL Y-11557</strain>
    </source>
</reference>
<feature type="signal peptide" evidence="1">
    <location>
        <begin position="1"/>
        <end position="27"/>
    </location>
</feature>
<proteinExistence type="predicted"/>
<evidence type="ECO:0000256" key="1">
    <source>
        <dbReference type="SAM" id="SignalP"/>
    </source>
</evidence>
<keyword evidence="1" id="KW-0732">Signal</keyword>
<dbReference type="AlphaFoldDB" id="A0A1E3PYW4"/>
<feature type="chain" id="PRO_5009134012" evidence="1">
    <location>
        <begin position="28"/>
        <end position="169"/>
    </location>
</feature>
<evidence type="ECO:0000313" key="3">
    <source>
        <dbReference type="Proteomes" id="UP000094385"/>
    </source>
</evidence>
<sequence length="169" mass="19024">MRGYHIPKGHIFLIILGLLFFVEQVSAYIHGILCVSPAFHTYDTYFEGSIQSVVEEDGLVVYQEGVDLTQVLVPNDLLNTDLDGSADVTTIFKVGKHTCRLHGQWSSQGDYPPNQPHVTSITCHDRVWTITSSDTQYRSLIVTGDLHPPNPMDYSVNFYNMYGKYCGAY</sequence>
<keyword evidence="3" id="KW-1185">Reference proteome</keyword>
<dbReference type="Proteomes" id="UP000094385">
    <property type="component" value="Unassembled WGS sequence"/>
</dbReference>
<dbReference type="OrthoDB" id="10406027at2759"/>
<name>A0A1E3PYW4_LIPST</name>
<dbReference type="EMBL" id="KV454299">
    <property type="protein sequence ID" value="ODQ70635.1"/>
    <property type="molecule type" value="Genomic_DNA"/>
</dbReference>
<evidence type="ECO:0000313" key="2">
    <source>
        <dbReference type="EMBL" id="ODQ70635.1"/>
    </source>
</evidence>